<keyword evidence="9" id="KW-1185">Reference proteome</keyword>
<evidence type="ECO:0000256" key="5">
    <source>
        <dbReference type="ARBA" id="ARBA00023027"/>
    </source>
</evidence>
<dbReference type="InterPro" id="IPR002328">
    <property type="entry name" value="ADH_Zn_CS"/>
</dbReference>
<dbReference type="Pfam" id="PF08240">
    <property type="entry name" value="ADH_N"/>
    <property type="match status" value="1"/>
</dbReference>
<dbReference type="PROSITE" id="PS00059">
    <property type="entry name" value="ADH_ZINC"/>
    <property type="match status" value="1"/>
</dbReference>
<evidence type="ECO:0000256" key="2">
    <source>
        <dbReference type="ARBA" id="ARBA00022723"/>
    </source>
</evidence>
<name>A0ABP7ZZ10_9MICO</name>
<comment type="caution">
    <text evidence="8">The sequence shown here is derived from an EMBL/GenBank/DDBJ whole genome shotgun (WGS) entry which is preliminary data.</text>
</comment>
<dbReference type="InterPro" id="IPR036291">
    <property type="entry name" value="NAD(P)-bd_dom_sf"/>
</dbReference>
<evidence type="ECO:0000259" key="7">
    <source>
        <dbReference type="SMART" id="SM00829"/>
    </source>
</evidence>
<dbReference type="InterPro" id="IPR013154">
    <property type="entry name" value="ADH-like_N"/>
</dbReference>
<protein>
    <submittedName>
        <fullName evidence="8">Zn-dependent alcohol dehydrogenase</fullName>
    </submittedName>
</protein>
<gene>
    <name evidence="8" type="ORF">GCM10022287_16920</name>
</gene>
<organism evidence="8 9">
    <name type="scientific">Gryllotalpicola koreensis</name>
    <dbReference type="NCBI Taxonomy" id="993086"/>
    <lineage>
        <taxon>Bacteria</taxon>
        <taxon>Bacillati</taxon>
        <taxon>Actinomycetota</taxon>
        <taxon>Actinomycetes</taxon>
        <taxon>Micrococcales</taxon>
        <taxon>Microbacteriaceae</taxon>
        <taxon>Gryllotalpicola</taxon>
    </lineage>
</organism>
<evidence type="ECO:0000256" key="1">
    <source>
        <dbReference type="ARBA" id="ARBA00008072"/>
    </source>
</evidence>
<keyword evidence="3 6" id="KW-0862">Zinc</keyword>
<reference evidence="9" key="1">
    <citation type="journal article" date="2019" name="Int. J. Syst. Evol. Microbiol.">
        <title>The Global Catalogue of Microorganisms (GCM) 10K type strain sequencing project: providing services to taxonomists for standard genome sequencing and annotation.</title>
        <authorList>
            <consortium name="The Broad Institute Genomics Platform"/>
            <consortium name="The Broad Institute Genome Sequencing Center for Infectious Disease"/>
            <person name="Wu L."/>
            <person name="Ma J."/>
        </authorList>
    </citation>
    <scope>NUCLEOTIDE SEQUENCE [LARGE SCALE GENOMIC DNA]</scope>
    <source>
        <strain evidence="9">JCM 17591</strain>
    </source>
</reference>
<dbReference type="SUPFAM" id="SSF51735">
    <property type="entry name" value="NAD(P)-binding Rossmann-fold domains"/>
    <property type="match status" value="1"/>
</dbReference>
<dbReference type="SUPFAM" id="SSF50129">
    <property type="entry name" value="GroES-like"/>
    <property type="match status" value="1"/>
</dbReference>
<dbReference type="InterPro" id="IPR020843">
    <property type="entry name" value="ER"/>
</dbReference>
<comment type="similarity">
    <text evidence="1 6">Belongs to the zinc-containing alcohol dehydrogenase family.</text>
</comment>
<accession>A0ABP7ZZ10</accession>
<keyword evidence="5" id="KW-0520">NAD</keyword>
<evidence type="ECO:0000313" key="8">
    <source>
        <dbReference type="EMBL" id="GAA4173871.1"/>
    </source>
</evidence>
<dbReference type="Gene3D" id="3.40.50.720">
    <property type="entry name" value="NAD(P)-binding Rossmann-like Domain"/>
    <property type="match status" value="1"/>
</dbReference>
<evidence type="ECO:0000256" key="3">
    <source>
        <dbReference type="ARBA" id="ARBA00022833"/>
    </source>
</evidence>
<evidence type="ECO:0000256" key="6">
    <source>
        <dbReference type="RuleBase" id="RU361277"/>
    </source>
</evidence>
<dbReference type="RefSeq" id="WP_344753292.1">
    <property type="nucleotide sequence ID" value="NZ_BAABBW010000002.1"/>
</dbReference>
<keyword evidence="2 6" id="KW-0479">Metal-binding</keyword>
<dbReference type="Proteomes" id="UP001501079">
    <property type="component" value="Unassembled WGS sequence"/>
</dbReference>
<proteinExistence type="inferred from homology"/>
<sequence length="365" mass="37575">MKATLVREFGAGFVTEDVQLSAPIGREVLVDVKASGLCHTDLTASRNDIGYQPPMVLGHEVAGIVSAIGPAVTEFAVGDHVVGCLVQSCGHCEACLTGRTFQCIHPEETLRTAADSPRITDAAGQPVTQVFGLAGFAQQALIHENQLVKVNDAIPFPQAALLGCGVVTGAGAVINSANTKPGDAVVIIGAGGVGLNAINGAVTAGATTIIAVDVADDKLEKAKRFGATHTINSTKVDAVAEVLAITGIGADSAFDFVGIPAVTASGLDMIRPGGGLYLIGIIDPTATLPLLTIGLIGTQKRIQGVYMGSTTPKHDIPLYADLYLQGRFNLDDLMSREIALDGVDAGYELLKDPEVTRVVITAGLS</sequence>
<dbReference type="EMBL" id="BAABBW010000002">
    <property type="protein sequence ID" value="GAA4173871.1"/>
    <property type="molecule type" value="Genomic_DNA"/>
</dbReference>
<keyword evidence="4" id="KW-0560">Oxidoreductase</keyword>
<dbReference type="PANTHER" id="PTHR43880:SF12">
    <property type="entry name" value="ALCOHOL DEHYDROGENASE CLASS-3"/>
    <property type="match status" value="1"/>
</dbReference>
<dbReference type="Gene3D" id="3.90.180.10">
    <property type="entry name" value="Medium-chain alcohol dehydrogenases, catalytic domain"/>
    <property type="match status" value="1"/>
</dbReference>
<dbReference type="CDD" id="cd08279">
    <property type="entry name" value="Zn_ADH_class_III"/>
    <property type="match status" value="1"/>
</dbReference>
<comment type="cofactor">
    <cofactor evidence="6">
        <name>Zn(2+)</name>
        <dbReference type="ChEBI" id="CHEBI:29105"/>
    </cofactor>
</comment>
<evidence type="ECO:0000256" key="4">
    <source>
        <dbReference type="ARBA" id="ARBA00023002"/>
    </source>
</evidence>
<dbReference type="PANTHER" id="PTHR43880">
    <property type="entry name" value="ALCOHOL DEHYDROGENASE"/>
    <property type="match status" value="1"/>
</dbReference>
<dbReference type="InterPro" id="IPR013149">
    <property type="entry name" value="ADH-like_C"/>
</dbReference>
<dbReference type="SMART" id="SM00829">
    <property type="entry name" value="PKS_ER"/>
    <property type="match status" value="1"/>
</dbReference>
<dbReference type="InterPro" id="IPR011032">
    <property type="entry name" value="GroES-like_sf"/>
</dbReference>
<dbReference type="Pfam" id="PF00107">
    <property type="entry name" value="ADH_zinc_N"/>
    <property type="match status" value="1"/>
</dbReference>
<feature type="domain" description="Enoyl reductase (ER)" evidence="7">
    <location>
        <begin position="10"/>
        <end position="360"/>
    </location>
</feature>
<evidence type="ECO:0000313" key="9">
    <source>
        <dbReference type="Proteomes" id="UP001501079"/>
    </source>
</evidence>